<dbReference type="InterPro" id="IPR000719">
    <property type="entry name" value="Prot_kinase_dom"/>
</dbReference>
<organism evidence="12 13">
    <name type="scientific">Lentinus tigrinus ALCF2SS1-6</name>
    <dbReference type="NCBI Taxonomy" id="1328759"/>
    <lineage>
        <taxon>Eukaryota</taxon>
        <taxon>Fungi</taxon>
        <taxon>Dikarya</taxon>
        <taxon>Basidiomycota</taxon>
        <taxon>Agaricomycotina</taxon>
        <taxon>Agaricomycetes</taxon>
        <taxon>Polyporales</taxon>
        <taxon>Polyporaceae</taxon>
        <taxon>Lentinus</taxon>
    </lineage>
</organism>
<evidence type="ECO:0000256" key="6">
    <source>
        <dbReference type="ARBA" id="ARBA00022840"/>
    </source>
</evidence>
<evidence type="ECO:0000256" key="1">
    <source>
        <dbReference type="ARBA" id="ARBA00012513"/>
    </source>
</evidence>
<dbReference type="AlphaFoldDB" id="A0A5C2RZT7"/>
<dbReference type="Gene3D" id="3.30.200.20">
    <property type="entry name" value="Phosphorylase Kinase, domain 1"/>
    <property type="match status" value="1"/>
</dbReference>
<dbReference type="PROSITE" id="PS50011">
    <property type="entry name" value="PROTEIN_KINASE_DOM"/>
    <property type="match status" value="1"/>
</dbReference>
<dbReference type="Pfam" id="PF00069">
    <property type="entry name" value="Pkinase"/>
    <property type="match status" value="1"/>
</dbReference>
<dbReference type="Gene3D" id="1.10.510.10">
    <property type="entry name" value="Transferase(Phosphotransferase) domain 1"/>
    <property type="match status" value="1"/>
</dbReference>
<feature type="compositionally biased region" description="Low complexity" evidence="10">
    <location>
        <begin position="579"/>
        <end position="594"/>
    </location>
</feature>
<evidence type="ECO:0000256" key="7">
    <source>
        <dbReference type="ARBA" id="ARBA00047899"/>
    </source>
</evidence>
<evidence type="ECO:0000256" key="3">
    <source>
        <dbReference type="ARBA" id="ARBA00022679"/>
    </source>
</evidence>
<feature type="compositionally biased region" description="Low complexity" evidence="10">
    <location>
        <begin position="530"/>
        <end position="541"/>
    </location>
</feature>
<keyword evidence="4 9" id="KW-0547">Nucleotide-binding</keyword>
<feature type="region of interest" description="Disordered" evidence="10">
    <location>
        <begin position="565"/>
        <end position="638"/>
    </location>
</feature>
<feature type="domain" description="Protein kinase" evidence="11">
    <location>
        <begin position="189"/>
        <end position="473"/>
    </location>
</feature>
<sequence length="818" mass="89985">MASSNGTPHNTSPTRNGRPPVNLSFFLPAIFTQLTLRKITVVFDTMVFVQFFAFIKKSPVKPNFAVEVAVEEVKVVIDAVGIPELGYGEVHVRLEYDDEGNEVVREVEHLKVSPTSSVASTLVGSPTCSKSSSLLVKTEKKSVREASEATTDLVVAKSAAVSHTPLTTAFEVDTCDAPSSPFKALVADLRILAVLGQGSWGVVYAVQHRHTKQIFALKRISKHSTKEDEQVIFFREQYIQKQLAGNPGFVGLVASWEDDRFYNLLMDFCHGGDLQRAVANNGTMEEDQVRHFAAHLVVALVELRQKRIHHRDIKPENIFVAEDKDGNFVPVIGDFGLAYQFGRTAEQQPWRKDKDWVTKEDVDAELLGADRLHAVCGTPAYYSPEIWAADETTTFSYETDVWAFAVTVYYLLHAQLPFGIDDAEDVASAVLHNELVVDDSTLSPEAVDFLHKALHRDQAERLTMDEFRTHAWFDGFDWDEVEMLEREHAYQDDVSSNADVKHIVLEEPYEDGEEPHPWFTWISPEFQAGPTQSTSTASVSTVQSSPSLEYTSHDNFIATHSSQSCVLEDETGSKPHNLPNDQQPTSDSSDSTDNIDGTLTDAFRTTLASHQDSGESSVFGSPVCERPPSHTSPSTLSSTSLALAHEDIDNTYDTSTFAGSLIRSEYHWRSTSRAASRNATVSPARDALSSLEYSDSEDDTCTPFADPYKPADHRSDPPSCSTPTSLISVVDASLPPQLQCGPLSGSCASTSSLLVQSRSQSLSTHSDVWHVSSSASHTLTNVPTHTGWWGRFKSWLAGLQVTVSRGQVRVTGYDGGGG</sequence>
<evidence type="ECO:0000256" key="9">
    <source>
        <dbReference type="PROSITE-ProRule" id="PRU10141"/>
    </source>
</evidence>
<dbReference type="InterPro" id="IPR050236">
    <property type="entry name" value="Ser_Thr_kinase_AGC"/>
</dbReference>
<dbReference type="PROSITE" id="PS00107">
    <property type="entry name" value="PROTEIN_KINASE_ATP"/>
    <property type="match status" value="1"/>
</dbReference>
<evidence type="ECO:0000313" key="13">
    <source>
        <dbReference type="Proteomes" id="UP000313359"/>
    </source>
</evidence>
<evidence type="ECO:0000313" key="12">
    <source>
        <dbReference type="EMBL" id="RPD56557.1"/>
    </source>
</evidence>
<keyword evidence="6 9" id="KW-0067">ATP-binding</keyword>
<dbReference type="STRING" id="1328759.A0A5C2RZT7"/>
<comment type="catalytic activity">
    <reaction evidence="7">
        <text>L-threonyl-[protein] + ATP = O-phospho-L-threonyl-[protein] + ADP + H(+)</text>
        <dbReference type="Rhea" id="RHEA:46608"/>
        <dbReference type="Rhea" id="RHEA-COMP:11060"/>
        <dbReference type="Rhea" id="RHEA-COMP:11605"/>
        <dbReference type="ChEBI" id="CHEBI:15378"/>
        <dbReference type="ChEBI" id="CHEBI:30013"/>
        <dbReference type="ChEBI" id="CHEBI:30616"/>
        <dbReference type="ChEBI" id="CHEBI:61977"/>
        <dbReference type="ChEBI" id="CHEBI:456216"/>
        <dbReference type="EC" id="2.7.11.1"/>
    </reaction>
</comment>
<proteinExistence type="predicted"/>
<dbReference type="PROSITE" id="PS00108">
    <property type="entry name" value="PROTEIN_KINASE_ST"/>
    <property type="match status" value="1"/>
</dbReference>
<dbReference type="Proteomes" id="UP000313359">
    <property type="component" value="Unassembled WGS sequence"/>
</dbReference>
<evidence type="ECO:0000256" key="5">
    <source>
        <dbReference type="ARBA" id="ARBA00022777"/>
    </source>
</evidence>
<feature type="compositionally biased region" description="Low complexity" evidence="10">
    <location>
        <begin position="629"/>
        <end position="638"/>
    </location>
</feature>
<dbReference type="SMART" id="SM00220">
    <property type="entry name" value="S_TKc"/>
    <property type="match status" value="1"/>
</dbReference>
<evidence type="ECO:0000256" key="10">
    <source>
        <dbReference type="SAM" id="MobiDB-lite"/>
    </source>
</evidence>
<name>A0A5C2RZT7_9APHY</name>
<dbReference type="EC" id="2.7.11.1" evidence="1"/>
<evidence type="ECO:0000256" key="8">
    <source>
        <dbReference type="ARBA" id="ARBA00048679"/>
    </source>
</evidence>
<dbReference type="GO" id="GO:0005524">
    <property type="term" value="F:ATP binding"/>
    <property type="evidence" value="ECO:0007669"/>
    <property type="project" value="UniProtKB-UniRule"/>
</dbReference>
<evidence type="ECO:0000256" key="4">
    <source>
        <dbReference type="ARBA" id="ARBA00022741"/>
    </source>
</evidence>
<dbReference type="InterPro" id="IPR017441">
    <property type="entry name" value="Protein_kinase_ATP_BS"/>
</dbReference>
<dbReference type="InterPro" id="IPR011009">
    <property type="entry name" value="Kinase-like_dom_sf"/>
</dbReference>
<comment type="catalytic activity">
    <reaction evidence="8">
        <text>L-seryl-[protein] + ATP = O-phospho-L-seryl-[protein] + ADP + H(+)</text>
        <dbReference type="Rhea" id="RHEA:17989"/>
        <dbReference type="Rhea" id="RHEA-COMP:9863"/>
        <dbReference type="Rhea" id="RHEA-COMP:11604"/>
        <dbReference type="ChEBI" id="CHEBI:15378"/>
        <dbReference type="ChEBI" id="CHEBI:29999"/>
        <dbReference type="ChEBI" id="CHEBI:30616"/>
        <dbReference type="ChEBI" id="CHEBI:83421"/>
        <dbReference type="ChEBI" id="CHEBI:456216"/>
        <dbReference type="EC" id="2.7.11.1"/>
    </reaction>
</comment>
<protein>
    <recommendedName>
        <fullName evidence="1">non-specific serine/threonine protein kinase</fullName>
        <ecNumber evidence="1">2.7.11.1</ecNumber>
    </recommendedName>
</protein>
<accession>A0A5C2RZT7</accession>
<keyword evidence="2" id="KW-0723">Serine/threonine-protein kinase</keyword>
<feature type="compositionally biased region" description="Polar residues" evidence="10">
    <location>
        <begin position="606"/>
        <end position="619"/>
    </location>
</feature>
<dbReference type="PANTHER" id="PTHR24356:SF1">
    <property type="entry name" value="SERINE_THREONINE-PROTEIN KINASE GREATWALL"/>
    <property type="match status" value="1"/>
</dbReference>
<keyword evidence="5 12" id="KW-0418">Kinase</keyword>
<gene>
    <name evidence="12" type="ORF">L227DRAFT_656147</name>
</gene>
<reference evidence="12" key="1">
    <citation type="journal article" date="2018" name="Genome Biol. Evol.">
        <title>Genomics and development of Lentinus tigrinus, a white-rot wood-decaying mushroom with dimorphic fruiting bodies.</title>
        <authorList>
            <person name="Wu B."/>
            <person name="Xu Z."/>
            <person name="Knudson A."/>
            <person name="Carlson A."/>
            <person name="Chen N."/>
            <person name="Kovaka S."/>
            <person name="LaButti K."/>
            <person name="Lipzen A."/>
            <person name="Pennachio C."/>
            <person name="Riley R."/>
            <person name="Schakwitz W."/>
            <person name="Umezawa K."/>
            <person name="Ohm R.A."/>
            <person name="Grigoriev I.V."/>
            <person name="Nagy L.G."/>
            <person name="Gibbons J."/>
            <person name="Hibbett D."/>
        </authorList>
    </citation>
    <scope>NUCLEOTIDE SEQUENCE [LARGE SCALE GENOMIC DNA]</scope>
    <source>
        <strain evidence="12">ALCF2SS1-6</strain>
    </source>
</reference>
<dbReference type="EMBL" id="ML122287">
    <property type="protein sequence ID" value="RPD56557.1"/>
    <property type="molecule type" value="Genomic_DNA"/>
</dbReference>
<evidence type="ECO:0000259" key="11">
    <source>
        <dbReference type="PROSITE" id="PS50011"/>
    </source>
</evidence>
<feature type="binding site" evidence="9">
    <location>
        <position position="218"/>
    </location>
    <ligand>
        <name>ATP</name>
        <dbReference type="ChEBI" id="CHEBI:30616"/>
    </ligand>
</feature>
<dbReference type="InterPro" id="IPR008271">
    <property type="entry name" value="Ser/Thr_kinase_AS"/>
</dbReference>
<feature type="region of interest" description="Disordered" evidence="10">
    <location>
        <begin position="511"/>
        <end position="541"/>
    </location>
</feature>
<keyword evidence="3" id="KW-0808">Transferase</keyword>
<dbReference type="PANTHER" id="PTHR24356">
    <property type="entry name" value="SERINE/THREONINE-PROTEIN KINASE"/>
    <property type="match status" value="1"/>
</dbReference>
<keyword evidence="13" id="KW-1185">Reference proteome</keyword>
<dbReference type="SUPFAM" id="SSF56112">
    <property type="entry name" value="Protein kinase-like (PK-like)"/>
    <property type="match status" value="1"/>
</dbReference>
<dbReference type="GO" id="GO:0004674">
    <property type="term" value="F:protein serine/threonine kinase activity"/>
    <property type="evidence" value="ECO:0007669"/>
    <property type="project" value="UniProtKB-KW"/>
</dbReference>
<dbReference type="OrthoDB" id="1668230at2759"/>
<evidence type="ECO:0000256" key="2">
    <source>
        <dbReference type="ARBA" id="ARBA00022527"/>
    </source>
</evidence>
<dbReference type="GO" id="GO:0035556">
    <property type="term" value="P:intracellular signal transduction"/>
    <property type="evidence" value="ECO:0007669"/>
    <property type="project" value="TreeGrafter"/>
</dbReference>